<gene>
    <name evidence="7" type="ORF">ACFSGJ_10520</name>
</gene>
<organism evidence="7 8">
    <name type="scientific">Halodurantibacterium flavum</name>
    <dbReference type="NCBI Taxonomy" id="1382802"/>
    <lineage>
        <taxon>Bacteria</taxon>
        <taxon>Pseudomonadati</taxon>
        <taxon>Pseudomonadota</taxon>
        <taxon>Alphaproteobacteria</taxon>
        <taxon>Rhodobacterales</taxon>
        <taxon>Paracoccaceae</taxon>
        <taxon>Halodurantibacterium</taxon>
    </lineage>
</organism>
<comment type="caution">
    <text evidence="7">The sequence shown here is derived from an EMBL/GenBank/DDBJ whole genome shotgun (WGS) entry which is preliminary data.</text>
</comment>
<proteinExistence type="inferred from homology"/>
<evidence type="ECO:0000256" key="4">
    <source>
        <dbReference type="ARBA" id="ARBA00023125"/>
    </source>
</evidence>
<sequence>MVEAHIDETLHYYSFPDSHWLKIRTNNPLERIMREIRRRTRVVGHSPTVSAASTSPQHACATSRPASGRRPNT</sequence>
<dbReference type="Proteomes" id="UP001597353">
    <property type="component" value="Unassembled WGS sequence"/>
</dbReference>
<evidence type="ECO:0000256" key="5">
    <source>
        <dbReference type="ARBA" id="ARBA00023172"/>
    </source>
</evidence>
<name>A0ABW4S6L7_9RHOB</name>
<reference evidence="8" key="1">
    <citation type="journal article" date="2019" name="Int. J. Syst. Evol. Microbiol.">
        <title>The Global Catalogue of Microorganisms (GCM) 10K type strain sequencing project: providing services to taxonomists for standard genome sequencing and annotation.</title>
        <authorList>
            <consortium name="The Broad Institute Genomics Platform"/>
            <consortium name="The Broad Institute Genome Sequencing Center for Infectious Disease"/>
            <person name="Wu L."/>
            <person name="Ma J."/>
        </authorList>
    </citation>
    <scope>NUCLEOTIDE SEQUENCE [LARGE SCALE GENOMIC DNA]</scope>
    <source>
        <strain evidence="8">CGMCC 4.7242</strain>
    </source>
</reference>
<evidence type="ECO:0000256" key="3">
    <source>
        <dbReference type="ARBA" id="ARBA00022578"/>
    </source>
</evidence>
<keyword evidence="8" id="KW-1185">Reference proteome</keyword>
<keyword evidence="5" id="KW-0233">DNA recombination</keyword>
<protein>
    <submittedName>
        <fullName evidence="7">Transposase</fullName>
    </submittedName>
</protein>
<dbReference type="EMBL" id="JBHUGH010000008">
    <property type="protein sequence ID" value="MFD1912642.1"/>
    <property type="molecule type" value="Genomic_DNA"/>
</dbReference>
<feature type="compositionally biased region" description="Polar residues" evidence="6">
    <location>
        <begin position="47"/>
        <end position="57"/>
    </location>
</feature>
<dbReference type="InterPro" id="IPR001207">
    <property type="entry name" value="Transposase_mutator"/>
</dbReference>
<evidence type="ECO:0000256" key="2">
    <source>
        <dbReference type="ARBA" id="ARBA00010961"/>
    </source>
</evidence>
<evidence type="ECO:0000256" key="1">
    <source>
        <dbReference type="ARBA" id="ARBA00002190"/>
    </source>
</evidence>
<dbReference type="Pfam" id="PF00872">
    <property type="entry name" value="Transposase_mut"/>
    <property type="match status" value="1"/>
</dbReference>
<evidence type="ECO:0000313" key="7">
    <source>
        <dbReference type="EMBL" id="MFD1912642.1"/>
    </source>
</evidence>
<accession>A0ABW4S6L7</accession>
<keyword evidence="4" id="KW-0238">DNA-binding</keyword>
<feature type="region of interest" description="Disordered" evidence="6">
    <location>
        <begin position="41"/>
        <end position="73"/>
    </location>
</feature>
<keyword evidence="3" id="KW-0815">Transposition</keyword>
<evidence type="ECO:0000256" key="6">
    <source>
        <dbReference type="SAM" id="MobiDB-lite"/>
    </source>
</evidence>
<evidence type="ECO:0000313" key="8">
    <source>
        <dbReference type="Proteomes" id="UP001597353"/>
    </source>
</evidence>
<comment type="function">
    <text evidence="1">Required for the transposition of the insertion element.</text>
</comment>
<comment type="similarity">
    <text evidence="2">Belongs to the transposase mutator family.</text>
</comment>